<gene>
    <name evidence="2" type="ORF">UFOPK3482_00819</name>
</gene>
<proteinExistence type="predicted"/>
<evidence type="ECO:0000313" key="2">
    <source>
        <dbReference type="EMBL" id="CAB4886574.1"/>
    </source>
</evidence>
<dbReference type="AlphaFoldDB" id="A0A6J7EZ86"/>
<feature type="compositionally biased region" description="Gly residues" evidence="1">
    <location>
        <begin position="120"/>
        <end position="136"/>
    </location>
</feature>
<reference evidence="2" key="1">
    <citation type="submission" date="2020-05" db="EMBL/GenBank/DDBJ databases">
        <authorList>
            <person name="Chiriac C."/>
            <person name="Salcher M."/>
            <person name="Ghai R."/>
            <person name="Kavagutti S V."/>
        </authorList>
    </citation>
    <scope>NUCLEOTIDE SEQUENCE</scope>
</reference>
<protein>
    <submittedName>
        <fullName evidence="2">Unannotated protein</fullName>
    </submittedName>
</protein>
<name>A0A6J7EZ86_9ZZZZ</name>
<accession>A0A6J7EZ86</accession>
<dbReference type="EMBL" id="CAFBLZ010000066">
    <property type="protein sequence ID" value="CAB4886574.1"/>
    <property type="molecule type" value="Genomic_DNA"/>
</dbReference>
<evidence type="ECO:0000256" key="1">
    <source>
        <dbReference type="SAM" id="MobiDB-lite"/>
    </source>
</evidence>
<sequence length="325" mass="32962">MKKAYKLFALALTGALLIPLSATVFAADSRPVTITLRAADNISGVTMMQIAEDKNNPPTAVAFESVTVVNTAANSLWVRIQDRAGNWSKWVEVIVGGDPYTDVANFNTLPTPTPTPSTNTGGGGGGGGGSFGGGGFPITEPETTTASLSPKPETATATPTPTPSVTPEIKVTPSPSPTPSASPSPSVTAQAVVTTRPDLVRPSAPAVSKSLGSGLTQVNKELASTAAVVTTSAPASTLSKAPTLSASVGIPVRPLAKALPSKSTLTIYVVIGGKNVALGKVTTNSKGEVILPAISSSKAGTFTILMKTASGKSYYAKVKFSPKKK</sequence>
<feature type="region of interest" description="Disordered" evidence="1">
    <location>
        <begin position="106"/>
        <end position="189"/>
    </location>
</feature>
<feature type="compositionally biased region" description="Low complexity" evidence="1">
    <location>
        <begin position="149"/>
        <end position="173"/>
    </location>
</feature>
<organism evidence="2">
    <name type="scientific">freshwater metagenome</name>
    <dbReference type="NCBI Taxonomy" id="449393"/>
    <lineage>
        <taxon>unclassified sequences</taxon>
        <taxon>metagenomes</taxon>
        <taxon>ecological metagenomes</taxon>
    </lineage>
</organism>